<sequence length="290" mass="30339">MLATTTTKEADQQPHAVIDAEIVLAARADRASAEPDRRASYRPPEMPSPKIDPELRSQATNGLAAAGERSKVGTWIVRTMLAVLFAVGSAVAAAAWQSYGDEAQEMIAHWMPRISLVSSADKDGTAPPAATSGQETAAATQAQAQDPATGTAAAGASLEQAQLLQSMAHDLAALSQQISDLKTGLAQLKTGQEQLARDVARVAEARPTERTAEARSFDPRAIEQTLRPRPAPRPTTAAITPPPAAAAPAHRPRPVSPAANMVPPPPAPMSLQSAPADPDQPVVRPPMPVR</sequence>
<gene>
    <name evidence="3" type="ORF">LQG66_03350</name>
</gene>
<evidence type="ECO:0000313" key="4">
    <source>
        <dbReference type="Proteomes" id="UP001431010"/>
    </source>
</evidence>
<feature type="region of interest" description="Disordered" evidence="1">
    <location>
        <begin position="226"/>
        <end position="290"/>
    </location>
</feature>
<dbReference type="EMBL" id="CP088156">
    <property type="protein sequence ID" value="UFZ05371.1"/>
    <property type="molecule type" value="Genomic_DNA"/>
</dbReference>
<keyword evidence="2" id="KW-1133">Transmembrane helix</keyword>
<name>A0ABY3RDB0_9BRAD</name>
<reference evidence="3" key="1">
    <citation type="journal article" date="2024" name="Antonie Van Leeuwenhoek">
        <title>Bradyrhizobium ontarionense sp. nov., a novel bacterial symbiont isolated from Aeschynomene indica (Indian jointvetch), harbours photosynthesis, nitrogen fixation and nitrous oxide (N2O) reductase genes.</title>
        <authorList>
            <person name="Bromfield E.S.P."/>
            <person name="Cloutier S."/>
        </authorList>
    </citation>
    <scope>NUCLEOTIDE SEQUENCE</scope>
    <source>
        <strain evidence="3">A19</strain>
    </source>
</reference>
<evidence type="ECO:0000313" key="3">
    <source>
        <dbReference type="EMBL" id="UFZ05371.1"/>
    </source>
</evidence>
<feature type="transmembrane region" description="Helical" evidence="2">
    <location>
        <begin position="75"/>
        <end position="96"/>
    </location>
</feature>
<proteinExistence type="predicted"/>
<keyword evidence="2" id="KW-0472">Membrane</keyword>
<feature type="compositionally biased region" description="Basic and acidic residues" evidence="1">
    <location>
        <begin position="28"/>
        <end position="39"/>
    </location>
</feature>
<feature type="compositionally biased region" description="Low complexity" evidence="1">
    <location>
        <begin position="129"/>
        <end position="153"/>
    </location>
</feature>
<feature type="region of interest" description="Disordered" evidence="1">
    <location>
        <begin position="119"/>
        <end position="153"/>
    </location>
</feature>
<evidence type="ECO:0000256" key="1">
    <source>
        <dbReference type="SAM" id="MobiDB-lite"/>
    </source>
</evidence>
<keyword evidence="2" id="KW-0812">Transmembrane</keyword>
<dbReference type="Proteomes" id="UP001431010">
    <property type="component" value="Chromosome"/>
</dbReference>
<dbReference type="RefSeq" id="WP_231323395.1">
    <property type="nucleotide sequence ID" value="NZ_CP088156.1"/>
</dbReference>
<feature type="region of interest" description="Disordered" evidence="1">
    <location>
        <begin position="28"/>
        <end position="55"/>
    </location>
</feature>
<accession>A0ABY3RDB0</accession>
<keyword evidence="4" id="KW-1185">Reference proteome</keyword>
<protein>
    <submittedName>
        <fullName evidence="3">Uncharacterized protein</fullName>
    </submittedName>
</protein>
<evidence type="ECO:0000256" key="2">
    <source>
        <dbReference type="SAM" id="Phobius"/>
    </source>
</evidence>
<organism evidence="3 4">
    <name type="scientific">Bradyrhizobium ontarionense</name>
    <dbReference type="NCBI Taxonomy" id="2898149"/>
    <lineage>
        <taxon>Bacteria</taxon>
        <taxon>Pseudomonadati</taxon>
        <taxon>Pseudomonadota</taxon>
        <taxon>Alphaproteobacteria</taxon>
        <taxon>Hyphomicrobiales</taxon>
        <taxon>Nitrobacteraceae</taxon>
        <taxon>Bradyrhizobium</taxon>
    </lineage>
</organism>